<comment type="similarity">
    <text evidence="1">Belongs to the acetyltransferase family. RimI subfamily.</text>
</comment>
<organism evidence="6 7">
    <name type="scientific">Corynebacterium gerontici</name>
    <dbReference type="NCBI Taxonomy" id="2079234"/>
    <lineage>
        <taxon>Bacteria</taxon>
        <taxon>Bacillati</taxon>
        <taxon>Actinomycetota</taxon>
        <taxon>Actinomycetes</taxon>
        <taxon>Mycobacteriales</taxon>
        <taxon>Corynebacteriaceae</taxon>
        <taxon>Corynebacterium</taxon>
    </lineage>
</organism>
<evidence type="ECO:0000256" key="2">
    <source>
        <dbReference type="ARBA" id="ARBA00022490"/>
    </source>
</evidence>
<gene>
    <name evidence="6" type="ORF">CGERO_08710</name>
</gene>
<keyword evidence="2" id="KW-0963">Cytoplasm</keyword>
<feature type="domain" description="N-acetyltransferase" evidence="5">
    <location>
        <begin position="1"/>
        <end position="149"/>
    </location>
</feature>
<dbReference type="PANTHER" id="PTHR43420">
    <property type="entry name" value="ACETYLTRANSFERASE"/>
    <property type="match status" value="1"/>
</dbReference>
<proteinExistence type="inferred from homology"/>
<dbReference type="Pfam" id="PF00583">
    <property type="entry name" value="Acetyltransf_1"/>
    <property type="match status" value="1"/>
</dbReference>
<accession>A0A3G6J2U6</accession>
<sequence>MIRGLTGDDAPRLAELELLLFSGDNPWSAADFRAEISQPYCIYLGIEHEGALVAYAGLAKMGPATDPEFEIHTIGVDPKMQRRGFARVLMEHLCAEADRFAGPIFLEVRTDNVPAINLYERFGFQTIGVRKRYYQPSGADAFTMVRPARLLEQAQQHEGDEL</sequence>
<dbReference type="PROSITE" id="PS51186">
    <property type="entry name" value="GNAT"/>
    <property type="match status" value="1"/>
</dbReference>
<dbReference type="CDD" id="cd04301">
    <property type="entry name" value="NAT_SF"/>
    <property type="match status" value="1"/>
</dbReference>
<protein>
    <submittedName>
        <fullName evidence="6">Ribosomal-protein-alanine N-acetyltransferase</fullName>
    </submittedName>
</protein>
<dbReference type="OrthoDB" id="529907at2"/>
<evidence type="ECO:0000256" key="1">
    <source>
        <dbReference type="ARBA" id="ARBA00005395"/>
    </source>
</evidence>
<dbReference type="Gene3D" id="3.40.630.30">
    <property type="match status" value="1"/>
</dbReference>
<evidence type="ECO:0000313" key="7">
    <source>
        <dbReference type="Proteomes" id="UP000271587"/>
    </source>
</evidence>
<dbReference type="EMBL" id="CP033897">
    <property type="protein sequence ID" value="AZA12033.1"/>
    <property type="molecule type" value="Genomic_DNA"/>
</dbReference>
<dbReference type="Proteomes" id="UP000271587">
    <property type="component" value="Chromosome"/>
</dbReference>
<evidence type="ECO:0000313" key="6">
    <source>
        <dbReference type="EMBL" id="AZA12033.1"/>
    </source>
</evidence>
<dbReference type="GO" id="GO:0008080">
    <property type="term" value="F:N-acetyltransferase activity"/>
    <property type="evidence" value="ECO:0007669"/>
    <property type="project" value="InterPro"/>
</dbReference>
<dbReference type="RefSeq" id="WP_123935086.1">
    <property type="nucleotide sequence ID" value="NZ_CP033897.1"/>
</dbReference>
<keyword evidence="7" id="KW-1185">Reference proteome</keyword>
<name>A0A3G6J2U6_9CORY</name>
<evidence type="ECO:0000259" key="5">
    <source>
        <dbReference type="PROSITE" id="PS51186"/>
    </source>
</evidence>
<keyword evidence="4" id="KW-0012">Acyltransferase</keyword>
<evidence type="ECO:0000256" key="3">
    <source>
        <dbReference type="ARBA" id="ARBA00022679"/>
    </source>
</evidence>
<keyword evidence="3 6" id="KW-0808">Transferase</keyword>
<dbReference type="NCBIfam" id="TIGR01575">
    <property type="entry name" value="rimI"/>
    <property type="match status" value="1"/>
</dbReference>
<dbReference type="InterPro" id="IPR050680">
    <property type="entry name" value="YpeA/RimI_acetyltransf"/>
</dbReference>
<dbReference type="InterPro" id="IPR016181">
    <property type="entry name" value="Acyl_CoA_acyltransferase"/>
</dbReference>
<reference evidence="6 7" key="1">
    <citation type="submission" date="2018-11" db="EMBL/GenBank/DDBJ databases">
        <authorList>
            <person name="Kleinhagauer T."/>
            <person name="Glaeser S.P."/>
            <person name="Spergser J."/>
            <person name="Ruckert C."/>
            <person name="Kaempfer P."/>
            <person name="Busse H.-J."/>
        </authorList>
    </citation>
    <scope>NUCLEOTIDE SEQUENCE [LARGE SCALE GENOMIC DNA]</scope>
    <source>
        <strain evidence="6 7">W8</strain>
    </source>
</reference>
<dbReference type="SUPFAM" id="SSF55729">
    <property type="entry name" value="Acyl-CoA N-acyltransferases (Nat)"/>
    <property type="match status" value="1"/>
</dbReference>
<evidence type="ECO:0000256" key="4">
    <source>
        <dbReference type="ARBA" id="ARBA00023315"/>
    </source>
</evidence>
<dbReference type="KEGG" id="cgk:CGERO_08710"/>
<dbReference type="AlphaFoldDB" id="A0A3G6J2U6"/>
<dbReference type="InterPro" id="IPR000182">
    <property type="entry name" value="GNAT_dom"/>
</dbReference>
<dbReference type="InterPro" id="IPR006464">
    <property type="entry name" value="AcTrfase_RimI/Ard1"/>
</dbReference>
<dbReference type="PANTHER" id="PTHR43420:SF44">
    <property type="entry name" value="ACETYLTRANSFERASE YPEA"/>
    <property type="match status" value="1"/>
</dbReference>